<name>A0A645BWD0_9ZZZZ</name>
<organism evidence="1">
    <name type="scientific">bioreactor metagenome</name>
    <dbReference type="NCBI Taxonomy" id="1076179"/>
    <lineage>
        <taxon>unclassified sequences</taxon>
        <taxon>metagenomes</taxon>
        <taxon>ecological metagenomes</taxon>
    </lineage>
</organism>
<evidence type="ECO:0000313" key="1">
    <source>
        <dbReference type="EMBL" id="MPM69555.1"/>
    </source>
</evidence>
<dbReference type="AlphaFoldDB" id="A0A645BWD0"/>
<protein>
    <submittedName>
        <fullName evidence="1">Uncharacterized protein</fullName>
    </submittedName>
</protein>
<comment type="caution">
    <text evidence="1">The sequence shown here is derived from an EMBL/GenBank/DDBJ whole genome shotgun (WGS) entry which is preliminary data.</text>
</comment>
<gene>
    <name evidence="1" type="ORF">SDC9_116502</name>
</gene>
<accession>A0A645BWD0</accession>
<reference evidence="1" key="1">
    <citation type="submission" date="2019-08" db="EMBL/GenBank/DDBJ databases">
        <authorList>
            <person name="Kucharzyk K."/>
            <person name="Murdoch R.W."/>
            <person name="Higgins S."/>
            <person name="Loffler F."/>
        </authorList>
    </citation>
    <scope>NUCLEOTIDE SEQUENCE</scope>
</reference>
<sequence length="124" mass="13792">MMLGSIKGTLLGGLLGLEDHFQNSAHGFIQNLFIQFARTNGIDHLLYEQVMLARHFQIQPTFEGGHTVAYSAPIGNHKAFKAPIVLEDLRQQMIILRGKSTVHLVVGAHYGIRLAHFHGFFKSG</sequence>
<proteinExistence type="predicted"/>
<dbReference type="EMBL" id="VSSQ01022946">
    <property type="protein sequence ID" value="MPM69555.1"/>
    <property type="molecule type" value="Genomic_DNA"/>
</dbReference>